<dbReference type="Gene3D" id="3.40.190.170">
    <property type="entry name" value="Bacterial extracellular solute-binding protein, family 7"/>
    <property type="match status" value="1"/>
</dbReference>
<dbReference type="EMBL" id="FOEG01000014">
    <property type="protein sequence ID" value="SEP17272.1"/>
    <property type="molecule type" value="Genomic_DNA"/>
</dbReference>
<evidence type="ECO:0000313" key="4">
    <source>
        <dbReference type="EMBL" id="SEP17272.1"/>
    </source>
</evidence>
<evidence type="ECO:0000256" key="2">
    <source>
        <dbReference type="SAM" id="MobiDB-lite"/>
    </source>
</evidence>
<proteinExistence type="predicted"/>
<dbReference type="STRING" id="406100.SAMN04488052_11425"/>
<feature type="signal peptide" evidence="3">
    <location>
        <begin position="1"/>
        <end position="25"/>
    </location>
</feature>
<gene>
    <name evidence="4" type="ORF">SAMN04488052_11425</name>
</gene>
<keyword evidence="5" id="KW-1185">Reference proteome</keyword>
<dbReference type="Gene3D" id="3.40.190.10">
    <property type="entry name" value="Periplasmic binding protein-like II"/>
    <property type="match status" value="1"/>
</dbReference>
<feature type="region of interest" description="Disordered" evidence="2">
    <location>
        <begin position="405"/>
        <end position="426"/>
    </location>
</feature>
<accession>A0A1H8VPA8</accession>
<dbReference type="GO" id="GO:0055085">
    <property type="term" value="P:transmembrane transport"/>
    <property type="evidence" value="ECO:0007669"/>
    <property type="project" value="InterPro"/>
</dbReference>
<dbReference type="Proteomes" id="UP000199657">
    <property type="component" value="Unassembled WGS sequence"/>
</dbReference>
<dbReference type="AlphaFoldDB" id="A0A1H8VPA8"/>
<evidence type="ECO:0000256" key="1">
    <source>
        <dbReference type="ARBA" id="ARBA00022729"/>
    </source>
</evidence>
<name>A0A1H8VPA8_9GAMM</name>
<dbReference type="PANTHER" id="PTHR33376:SF5">
    <property type="entry name" value="EXTRACYTOPLASMIC SOLUTE RECEPTOR PROTEIN"/>
    <property type="match status" value="1"/>
</dbReference>
<feature type="chain" id="PRO_5011520085" evidence="3">
    <location>
        <begin position="26"/>
        <end position="426"/>
    </location>
</feature>
<evidence type="ECO:0000256" key="3">
    <source>
        <dbReference type="SAM" id="SignalP"/>
    </source>
</evidence>
<dbReference type="InterPro" id="IPR018389">
    <property type="entry name" value="DctP_fam"/>
</dbReference>
<sequence length="426" mass="48442">MMTRHLSSKHGATALSVAAAGTLAAATYFGSSTINTAQADLERPDSPTELIFETAWPSAITLWRPDRYYVNLVNTLAYDHVDISYYDGGTFSSSTDMFDDVQAGSIDMGSDWPSYWEGRNTAFSLVTSVPMIFTPNDYMTWFWQHGGYELSNEIYGQYGIKWFPHNVATPEAGQRTNVPIESPEDYEGLRLRQCGRNQSRILEDMGASAVFTPGGEVYAALDRGVLDGAEFSVPEVDWNMGLQEVTDYVVGPGWHQPGPVSGVMVNEQAYEQLDDYTKFVMKQAAKATMMWSYTYFEETAGEYTERFVETGMEITRLEDEVLDRVLELTEERLIEDAEDNPDHAKLAVSMYNYLVTMADWREYQQPFMHGFSWDSMEETHDRLVEIAQDHGVYEETMDVINDAKERNKDQGFWQPGDTYENHPVRD</sequence>
<protein>
    <submittedName>
        <fullName evidence="4">TRAP-type mannitol/chloroaromatic compound transport system, substrate-binding protein</fullName>
    </submittedName>
</protein>
<dbReference type="Pfam" id="PF03480">
    <property type="entry name" value="DctP"/>
    <property type="match status" value="1"/>
</dbReference>
<organism evidence="4 5">
    <name type="scientific">Aquisalimonas asiatica</name>
    <dbReference type="NCBI Taxonomy" id="406100"/>
    <lineage>
        <taxon>Bacteria</taxon>
        <taxon>Pseudomonadati</taxon>
        <taxon>Pseudomonadota</taxon>
        <taxon>Gammaproteobacteria</taxon>
        <taxon>Chromatiales</taxon>
        <taxon>Ectothiorhodospiraceae</taxon>
        <taxon>Aquisalimonas</taxon>
    </lineage>
</organism>
<dbReference type="InterPro" id="IPR038404">
    <property type="entry name" value="TRAP_DctP_sf"/>
</dbReference>
<dbReference type="NCBIfam" id="NF037995">
    <property type="entry name" value="TRAP_S1"/>
    <property type="match status" value="1"/>
</dbReference>
<reference evidence="4 5" key="1">
    <citation type="submission" date="2016-10" db="EMBL/GenBank/DDBJ databases">
        <authorList>
            <person name="de Groot N.N."/>
        </authorList>
    </citation>
    <scope>NUCLEOTIDE SEQUENCE [LARGE SCALE GENOMIC DNA]</scope>
    <source>
        <strain evidence="4 5">CGMCC 1.6291</strain>
    </source>
</reference>
<evidence type="ECO:0000313" key="5">
    <source>
        <dbReference type="Proteomes" id="UP000199657"/>
    </source>
</evidence>
<dbReference type="RefSeq" id="WP_171909984.1">
    <property type="nucleotide sequence ID" value="NZ_FOEG01000014.1"/>
</dbReference>
<dbReference type="PANTHER" id="PTHR33376">
    <property type="match status" value="1"/>
</dbReference>
<keyword evidence="1 3" id="KW-0732">Signal</keyword>